<proteinExistence type="predicted"/>
<dbReference type="EMBL" id="HBNS01017060">
    <property type="protein sequence ID" value="CAE4604788.1"/>
    <property type="molecule type" value="Transcribed_RNA"/>
</dbReference>
<name>A0A7S4R833_9STRA</name>
<gene>
    <name evidence="1" type="ORF">DBRI00130_LOCUS13635</name>
</gene>
<dbReference type="AlphaFoldDB" id="A0A7S4R833"/>
<reference evidence="1" key="1">
    <citation type="submission" date="2021-01" db="EMBL/GenBank/DDBJ databases">
        <authorList>
            <person name="Corre E."/>
            <person name="Pelletier E."/>
            <person name="Niang G."/>
            <person name="Scheremetjew M."/>
            <person name="Finn R."/>
            <person name="Kale V."/>
            <person name="Holt S."/>
            <person name="Cochrane G."/>
            <person name="Meng A."/>
            <person name="Brown T."/>
            <person name="Cohen L."/>
        </authorList>
    </citation>
    <scope>NUCLEOTIDE SEQUENCE</scope>
    <source>
        <strain evidence="1">GSO104</strain>
    </source>
</reference>
<accession>A0A7S4R833</accession>
<organism evidence="1">
    <name type="scientific">Ditylum brightwellii</name>
    <dbReference type="NCBI Taxonomy" id="49249"/>
    <lineage>
        <taxon>Eukaryota</taxon>
        <taxon>Sar</taxon>
        <taxon>Stramenopiles</taxon>
        <taxon>Ochrophyta</taxon>
        <taxon>Bacillariophyta</taxon>
        <taxon>Mediophyceae</taxon>
        <taxon>Lithodesmiophycidae</taxon>
        <taxon>Lithodesmiales</taxon>
        <taxon>Lithodesmiaceae</taxon>
        <taxon>Ditylum</taxon>
    </lineage>
</organism>
<sequence>MVMLTSNFTLEYAAEGDDLVVLSLPRDQFPEQLKKLGIAEAEWQDLWDYVQGVAARAVQREAAKKQLDQLILEQKKVAVGDGIFGFGKKKKKGDKGKPEKSEYELKKEGYDKDTAKGWNNVISRAKKNWGDQGVLAKTMVDSRTGQIFGVEFECDSTKLQPDKVVLRYDFRRNAWSLPRETVPEELVAIGMSLSSWTVIWDMAQTTLERNQSQETEKKKIHNKMKNSNVNLLLRGDQGDEREIKKYTYALVLSLEDVIECDKISEKAWKIAESNIQDECLPLRVMATLLVHDTAIYGGDDSYKYSGFQLRMMP</sequence>
<evidence type="ECO:0000313" key="1">
    <source>
        <dbReference type="EMBL" id="CAE4604788.1"/>
    </source>
</evidence>
<protein>
    <submittedName>
        <fullName evidence="1">Uncharacterized protein</fullName>
    </submittedName>
</protein>